<reference evidence="3 4" key="1">
    <citation type="journal article" date="2014" name="Genome Announc.">
        <title>Complete Genome Sequence of Sterol-Transforming Mycobacterium neoaurum Strain VKM Ac-1815D.</title>
        <authorList>
            <person name="Shtratnikova V.Y."/>
            <person name="Bragin E.Y."/>
            <person name="Dovbnya D.V."/>
            <person name="Pekov Y.A."/>
            <person name="Schelkunov M.I."/>
            <person name="Strizhov N."/>
            <person name="Ivashina T.V."/>
            <person name="Ashapkin V.V."/>
            <person name="Donova M.V."/>
        </authorList>
    </citation>
    <scope>NUCLEOTIDE SEQUENCE [LARGE SCALE GENOMIC DNA]</scope>
    <source>
        <strain evidence="3 4">VKM Ac-1815D</strain>
    </source>
</reference>
<comment type="catalytic activity">
    <reaction evidence="2">
        <text>oxidized coenzyme F420-(gamma-L-Glu)(n) + a quinol + H(+) = reduced coenzyme F420-(gamma-L-Glu)(n) + a quinone</text>
        <dbReference type="Rhea" id="RHEA:39663"/>
        <dbReference type="Rhea" id="RHEA-COMP:12939"/>
        <dbReference type="Rhea" id="RHEA-COMP:14378"/>
        <dbReference type="ChEBI" id="CHEBI:15378"/>
        <dbReference type="ChEBI" id="CHEBI:24646"/>
        <dbReference type="ChEBI" id="CHEBI:132124"/>
        <dbReference type="ChEBI" id="CHEBI:133980"/>
        <dbReference type="ChEBI" id="CHEBI:139511"/>
    </reaction>
</comment>
<protein>
    <recommendedName>
        <fullName evidence="5">Nitroreductase</fullName>
    </recommendedName>
</protein>
<dbReference type="Pfam" id="PF04075">
    <property type="entry name" value="F420H2_quin_red"/>
    <property type="match status" value="1"/>
</dbReference>
<dbReference type="InterPro" id="IPR012349">
    <property type="entry name" value="Split_barrel_FMN-bd"/>
</dbReference>
<accession>V5XIX1</accession>
<dbReference type="eggNOG" id="ENOG50328ZX">
    <property type="taxonomic scope" value="Bacteria"/>
</dbReference>
<dbReference type="PANTHER" id="PTHR39428">
    <property type="entry name" value="F420H(2)-DEPENDENT QUINONE REDUCTASE RV1261C"/>
    <property type="match status" value="1"/>
</dbReference>
<evidence type="ECO:0000256" key="2">
    <source>
        <dbReference type="ARBA" id="ARBA00049106"/>
    </source>
</evidence>
<dbReference type="GO" id="GO:0070967">
    <property type="term" value="F:coenzyme F420 binding"/>
    <property type="evidence" value="ECO:0007669"/>
    <property type="project" value="TreeGrafter"/>
</dbReference>
<evidence type="ECO:0000313" key="4">
    <source>
        <dbReference type="Proteomes" id="UP000018763"/>
    </source>
</evidence>
<dbReference type="InterPro" id="IPR004378">
    <property type="entry name" value="F420H2_quin_Rdtase"/>
</dbReference>
<dbReference type="GO" id="GO:0016491">
    <property type="term" value="F:oxidoreductase activity"/>
    <property type="evidence" value="ECO:0007669"/>
    <property type="project" value="InterPro"/>
</dbReference>
<proteinExistence type="inferred from homology"/>
<dbReference type="EMBL" id="CP006936">
    <property type="protein sequence ID" value="AHC27429.1"/>
    <property type="molecule type" value="Genomic_DNA"/>
</dbReference>
<gene>
    <name evidence="3" type="ORF">D174_24025</name>
</gene>
<evidence type="ECO:0000313" key="3">
    <source>
        <dbReference type="EMBL" id="AHC27429.1"/>
    </source>
</evidence>
<organism evidence="3 4">
    <name type="scientific">Mycolicibacterium neoaurum VKM Ac-1815D</name>
    <dbReference type="NCBI Taxonomy" id="700508"/>
    <lineage>
        <taxon>Bacteria</taxon>
        <taxon>Bacillati</taxon>
        <taxon>Actinomycetota</taxon>
        <taxon>Actinomycetes</taxon>
        <taxon>Mycobacteriales</taxon>
        <taxon>Mycobacteriaceae</taxon>
        <taxon>Mycolicibacterium</taxon>
    </lineage>
</organism>
<evidence type="ECO:0000256" key="1">
    <source>
        <dbReference type="ARBA" id="ARBA00008710"/>
    </source>
</evidence>
<dbReference type="AlphaFoldDB" id="V5XIX1"/>
<dbReference type="Gene3D" id="2.30.110.10">
    <property type="entry name" value="Electron Transport, Fmn-binding Protein, Chain A"/>
    <property type="match status" value="1"/>
</dbReference>
<dbReference type="GO" id="GO:0005886">
    <property type="term" value="C:plasma membrane"/>
    <property type="evidence" value="ECO:0007669"/>
    <property type="project" value="TreeGrafter"/>
</dbReference>
<dbReference type="Proteomes" id="UP000018763">
    <property type="component" value="Chromosome"/>
</dbReference>
<dbReference type="PANTHER" id="PTHR39428:SF1">
    <property type="entry name" value="F420H(2)-DEPENDENT QUINONE REDUCTASE RV1261C"/>
    <property type="match status" value="1"/>
</dbReference>
<dbReference type="KEGG" id="mne:D174_24025"/>
<comment type="similarity">
    <text evidence="1">Belongs to the F420H(2)-dependent quinone reductase family.</text>
</comment>
<name>V5XIX1_MYCNE</name>
<evidence type="ECO:0008006" key="5">
    <source>
        <dbReference type="Google" id="ProtNLM"/>
    </source>
</evidence>
<sequence length="154" mass="17406">MVLAVGHHDLAAPIRRSSVALDRVLFKLTAGRWTVTGVSRIPALTLLVRNARGEQTVIPLQYHEIDGLRYIVGTNWSRPTHPLWSAWLLARPECRVNITGAETECRAVLMTGEDRQCIWDAVVKISPFHADIERKSGRQPRVFRLDSEVIGEHH</sequence>
<keyword evidence="4" id="KW-1185">Reference proteome</keyword>